<dbReference type="Proteomes" id="UP000006867">
    <property type="component" value="Chromosome"/>
</dbReference>
<dbReference type="PANTHER" id="PTHR12818:SF0">
    <property type="entry name" value="TRNA (ADENINE(37)-N6)-METHYLTRANSFERASE"/>
    <property type="match status" value="1"/>
</dbReference>
<sequence length="152" mass="17268">MEIKLNPIAYVQNSIHNVTDDHWGSVISVIELINGTEIAWQGIEEFSHVDIIFYFHGVSDEKITYKARHPRNNKAFPEIGIFAQRGKNRPNKLGVTTVELVELSGNTITVKGLDAINGTPVLDVKPVMKEFLPRGEVKQPEWSVSLMKHYWE</sequence>
<evidence type="ECO:0000259" key="3">
    <source>
        <dbReference type="PROSITE" id="PS51668"/>
    </source>
</evidence>
<dbReference type="PROSITE" id="PS51668">
    <property type="entry name" value="TSAA_2"/>
    <property type="match status" value="1"/>
</dbReference>
<evidence type="ECO:0000313" key="4">
    <source>
        <dbReference type="EMBL" id="ADP33167.1"/>
    </source>
</evidence>
<dbReference type="InterPro" id="IPR036413">
    <property type="entry name" value="YaeB-like_sf"/>
</dbReference>
<evidence type="ECO:0000256" key="2">
    <source>
        <dbReference type="ARBA" id="ARBA00033753"/>
    </source>
</evidence>
<dbReference type="InterPro" id="IPR023370">
    <property type="entry name" value="TrmO-like_N"/>
</dbReference>
<feature type="domain" description="TsaA-like" evidence="3">
    <location>
        <begin position="5"/>
        <end position="136"/>
    </location>
</feature>
<protein>
    <recommendedName>
        <fullName evidence="3">TsaA-like domain-containing protein</fullName>
    </recommendedName>
</protein>
<comment type="similarity">
    <text evidence="2">Belongs to the tRNA methyltransferase O family.</text>
</comment>
<keyword evidence="1" id="KW-0949">S-adenosyl-L-methionine</keyword>
<dbReference type="EMBL" id="CP002207">
    <property type="protein sequence ID" value="ADP33167.1"/>
    <property type="molecule type" value="Genomic_DNA"/>
</dbReference>
<gene>
    <name evidence="4" type="ordered locus">BATR1942_11180</name>
</gene>
<keyword evidence="5" id="KW-1185">Reference proteome</keyword>
<dbReference type="InterPro" id="IPR040372">
    <property type="entry name" value="YaeB-like"/>
</dbReference>
<organism evidence="4 5">
    <name type="scientific">Bacillus atrophaeus (strain 1942)</name>
    <dbReference type="NCBI Taxonomy" id="720555"/>
    <lineage>
        <taxon>Bacteria</taxon>
        <taxon>Bacillati</taxon>
        <taxon>Bacillota</taxon>
        <taxon>Bacilli</taxon>
        <taxon>Bacillales</taxon>
        <taxon>Bacillaceae</taxon>
        <taxon>Bacillus</taxon>
    </lineage>
</organism>
<name>A0ABM5LZ55_BACA1</name>
<dbReference type="PANTHER" id="PTHR12818">
    <property type="entry name" value="TRNA (ADENINE(37)-N6)-METHYLTRANSFERASE"/>
    <property type="match status" value="1"/>
</dbReference>
<evidence type="ECO:0000256" key="1">
    <source>
        <dbReference type="ARBA" id="ARBA00022691"/>
    </source>
</evidence>
<dbReference type="InterPro" id="IPR036414">
    <property type="entry name" value="YaeB_N_sf"/>
</dbReference>
<proteinExistence type="inferred from homology"/>
<dbReference type="RefSeq" id="WP_003325376.1">
    <property type="nucleotide sequence ID" value="NC_014639.1"/>
</dbReference>
<dbReference type="Pfam" id="PF01980">
    <property type="entry name" value="TrmO_N"/>
    <property type="match status" value="1"/>
</dbReference>
<evidence type="ECO:0000313" key="5">
    <source>
        <dbReference type="Proteomes" id="UP000006867"/>
    </source>
</evidence>
<dbReference type="CDD" id="cd09281">
    <property type="entry name" value="UPF0066"/>
    <property type="match status" value="1"/>
</dbReference>
<reference evidence="4 5" key="1">
    <citation type="journal article" date="2011" name="Front. Microbiol.">
        <title>Genomic signatures of strain selection and enhancement in Bacillus atrophaeus var. globigii, a historical biowarfare simulant.</title>
        <authorList>
            <person name="Gibbons H.S."/>
            <person name="Broomall S.M."/>
            <person name="McNew L.A."/>
            <person name="Daligault H."/>
            <person name="Chapman C."/>
            <person name="Bruce D."/>
            <person name="Karavis M."/>
            <person name="Krepps M."/>
            <person name="McGregor P.A."/>
            <person name="Hong C."/>
            <person name="Park K.H."/>
            <person name="Akmal A."/>
            <person name="Feldman A."/>
            <person name="Lin J.S."/>
            <person name="Chang W.E."/>
            <person name="Higgs B.W."/>
            <person name="Demirev P."/>
            <person name="Lindquist J."/>
            <person name="Liem A."/>
            <person name="Fochler E."/>
            <person name="Read T.D."/>
            <person name="Tapia R."/>
            <person name="Johnson S."/>
            <person name="Bishop-Lilly K.A."/>
            <person name="Detter C."/>
            <person name="Han C."/>
            <person name="Sozhamannan S."/>
            <person name="Rosenzweig C.N."/>
            <person name="Skowronski E.W."/>
        </authorList>
    </citation>
    <scope>NUCLEOTIDE SEQUENCE [LARGE SCALE GENOMIC DNA]</scope>
    <source>
        <strain evidence="4 5">1942</strain>
    </source>
</reference>
<dbReference type="Gene3D" id="2.40.30.70">
    <property type="entry name" value="YaeB-like"/>
    <property type="match status" value="1"/>
</dbReference>
<accession>A0ABM5LZ55</accession>
<dbReference type="SUPFAM" id="SSF118196">
    <property type="entry name" value="YaeB-like"/>
    <property type="match status" value="1"/>
</dbReference>